<evidence type="ECO:0000313" key="1">
    <source>
        <dbReference type="EMBL" id="WFR96065.1"/>
    </source>
</evidence>
<dbReference type="EMBL" id="CP117255">
    <property type="protein sequence ID" value="WFR96065.1"/>
    <property type="molecule type" value="Genomic_DNA"/>
</dbReference>
<organism evidence="1 2">
    <name type="scientific">Rhizobium tumorigenes</name>
    <dbReference type="NCBI Taxonomy" id="2041385"/>
    <lineage>
        <taxon>Bacteria</taxon>
        <taxon>Pseudomonadati</taxon>
        <taxon>Pseudomonadota</taxon>
        <taxon>Alphaproteobacteria</taxon>
        <taxon>Hyphomicrobiales</taxon>
        <taxon>Rhizobiaceae</taxon>
        <taxon>Rhizobium/Agrobacterium group</taxon>
        <taxon>Rhizobium</taxon>
    </lineage>
</organism>
<sequence>MSETRRQGDLGWQVIGCDTAMAAARLGSPSTTAANLLSDGSPGSRSNTQSSFQWSANFIGKLAIKKASQNGLPLLRGFCDRSGETGCFEAEVNC</sequence>
<accession>A0AAF1K5G0</accession>
<evidence type="ECO:0000313" key="2">
    <source>
        <dbReference type="Proteomes" id="UP000249499"/>
    </source>
</evidence>
<keyword evidence="2" id="KW-1185">Reference proteome</keyword>
<name>A0AAF1K5G0_9HYPH</name>
<dbReference type="RefSeq" id="WP_133255556.1">
    <property type="nucleotide sequence ID" value="NZ_CP117255.1"/>
</dbReference>
<protein>
    <submittedName>
        <fullName evidence="1">Uncharacterized protein</fullName>
    </submittedName>
</protein>
<dbReference type="AlphaFoldDB" id="A0AAF1K5G0"/>
<dbReference type="KEGG" id="rtu:PR017_02625"/>
<gene>
    <name evidence="1" type="ORF">PR017_02625</name>
</gene>
<reference evidence="2" key="2">
    <citation type="journal article" date="2023" name="MicrobiologyOpen">
        <title>Genomics of the tumorigenes clade of the family Rhizobiaceae and description of Rhizobium rhododendri sp. nov.</title>
        <authorList>
            <person name="Kuzmanovic N."/>
            <person name="diCenzo G.C."/>
            <person name="Bunk B."/>
            <person name="Sproeer C."/>
            <person name="Fruehling A."/>
            <person name="Neumann-Schaal M."/>
            <person name="Overmann J."/>
            <person name="Smalla K."/>
        </authorList>
    </citation>
    <scope>NUCLEOTIDE SEQUENCE [LARGE SCALE GENOMIC DNA]</scope>
    <source>
        <strain evidence="2">1078</strain>
    </source>
</reference>
<reference evidence="1 2" key="1">
    <citation type="journal article" date="2018" name="Sci. Rep.">
        <title>Rhizobium tumorigenes sp. nov., a novel plant tumorigenic bacterium isolated from cane gall tumors on thornless blackberry.</title>
        <authorList>
            <person name="Kuzmanovi N."/>
            <person name="Smalla K."/>
            <person name="Gronow S."/>
            <person name="PuBawska J."/>
        </authorList>
    </citation>
    <scope>NUCLEOTIDE SEQUENCE [LARGE SCALE GENOMIC DNA]</scope>
    <source>
        <strain evidence="1 2">1078</strain>
    </source>
</reference>
<proteinExistence type="predicted"/>
<dbReference type="Proteomes" id="UP000249499">
    <property type="component" value="Chromosome"/>
</dbReference>